<sequence>MHTPRSQEILYFKLPPKNQVLDEDSATDESFHDTENTYIGGLSSSFFNFKILGSGYCSSMSHFAITSEVRERPLIEVTWFQLSWMKRLGRFLRIASQISKMLLQEVAISFTPFQRMSEQNSLRIPRY</sequence>
<feature type="non-terminal residue" evidence="1">
    <location>
        <position position="127"/>
    </location>
</feature>
<evidence type="ECO:0000313" key="1">
    <source>
        <dbReference type="EMBL" id="CAL1271080.1"/>
    </source>
</evidence>
<gene>
    <name evidence="1" type="ORF">LARSCL_LOCUS5641</name>
</gene>
<dbReference type="AlphaFoldDB" id="A0AAV1ZHH4"/>
<proteinExistence type="predicted"/>
<comment type="caution">
    <text evidence="1">The sequence shown here is derived from an EMBL/GenBank/DDBJ whole genome shotgun (WGS) entry which is preliminary data.</text>
</comment>
<dbReference type="EMBL" id="CAXIEN010000052">
    <property type="protein sequence ID" value="CAL1271080.1"/>
    <property type="molecule type" value="Genomic_DNA"/>
</dbReference>
<name>A0AAV1ZHH4_9ARAC</name>
<organism evidence="1 2">
    <name type="scientific">Larinioides sclopetarius</name>
    <dbReference type="NCBI Taxonomy" id="280406"/>
    <lineage>
        <taxon>Eukaryota</taxon>
        <taxon>Metazoa</taxon>
        <taxon>Ecdysozoa</taxon>
        <taxon>Arthropoda</taxon>
        <taxon>Chelicerata</taxon>
        <taxon>Arachnida</taxon>
        <taxon>Araneae</taxon>
        <taxon>Araneomorphae</taxon>
        <taxon>Entelegynae</taxon>
        <taxon>Araneoidea</taxon>
        <taxon>Araneidae</taxon>
        <taxon>Larinioides</taxon>
    </lineage>
</organism>
<reference evidence="1 2" key="1">
    <citation type="submission" date="2024-04" db="EMBL/GenBank/DDBJ databases">
        <authorList>
            <person name="Rising A."/>
            <person name="Reimegard J."/>
            <person name="Sonavane S."/>
            <person name="Akerstrom W."/>
            <person name="Nylinder S."/>
            <person name="Hedman E."/>
            <person name="Kallberg Y."/>
        </authorList>
    </citation>
    <scope>NUCLEOTIDE SEQUENCE [LARGE SCALE GENOMIC DNA]</scope>
</reference>
<keyword evidence="2" id="KW-1185">Reference proteome</keyword>
<protein>
    <submittedName>
        <fullName evidence="1">Uncharacterized protein</fullName>
    </submittedName>
</protein>
<evidence type="ECO:0000313" key="2">
    <source>
        <dbReference type="Proteomes" id="UP001497382"/>
    </source>
</evidence>
<dbReference type="Proteomes" id="UP001497382">
    <property type="component" value="Unassembled WGS sequence"/>
</dbReference>
<accession>A0AAV1ZHH4</accession>